<feature type="domain" description="ParB-like N-terminal" evidence="2">
    <location>
        <begin position="62"/>
        <end position="154"/>
    </location>
</feature>
<evidence type="ECO:0000256" key="1">
    <source>
        <dbReference type="ARBA" id="ARBA00006295"/>
    </source>
</evidence>
<dbReference type="EMBL" id="LPWA01000137">
    <property type="protein sequence ID" value="KUM24401.1"/>
    <property type="molecule type" value="Genomic_DNA"/>
</dbReference>
<dbReference type="InterPro" id="IPR036086">
    <property type="entry name" value="ParB/Sulfiredoxin_sf"/>
</dbReference>
<dbReference type="InterPro" id="IPR003115">
    <property type="entry name" value="ParB_N"/>
</dbReference>
<dbReference type="InterPro" id="IPR011111">
    <property type="entry name" value="Plasmid_RepB"/>
</dbReference>
<evidence type="ECO:0000259" key="2">
    <source>
        <dbReference type="SMART" id="SM00470"/>
    </source>
</evidence>
<dbReference type="GO" id="GO:0003677">
    <property type="term" value="F:DNA binding"/>
    <property type="evidence" value="ECO:0007669"/>
    <property type="project" value="InterPro"/>
</dbReference>
<dbReference type="InterPro" id="IPR037972">
    <property type="entry name" value="RepB_N"/>
</dbReference>
<dbReference type="NCBIfam" id="TIGR00180">
    <property type="entry name" value="parB_part"/>
    <property type="match status" value="1"/>
</dbReference>
<dbReference type="AlphaFoldDB" id="A0A101KP14"/>
<dbReference type="InterPro" id="IPR017819">
    <property type="entry name" value="Plasmid_partition_RepB"/>
</dbReference>
<accession>A0A101KP14</accession>
<sequence length="331" mass="36240">MSKRTQSIRSMFAAPEEAASLDARPIARVTSGAVRSLKDTFSDVERQYEALREQLAKGTVAIELDPETIDPSPFADRFEEQDPSADASLTQSIAESGQEIPILVREHPAKPGRYQSAYGHRRIRVTRALGIKIKAYVRELTDEDLVVAQGIENSGREDLSFIERAAFALTLEEGGFQRSLIQSALSVDRTEVSKLIAVAKAVPKDLQQAIGRAPKVGRPRWLALADAIADTKALARVRKLALTDGFLSAHTNDRLALVLAAAKKVEGVGAATSEPVSIRSSGGAEIARVVRSAKRSRIEITEDAEFVDFLVSKLPELHRSYRNERRSANQD</sequence>
<dbReference type="GO" id="GO:0007059">
    <property type="term" value="P:chromosome segregation"/>
    <property type="evidence" value="ECO:0007669"/>
    <property type="project" value="TreeGrafter"/>
</dbReference>
<organism evidence="3 4">
    <name type="scientific">Rhizobium loti</name>
    <name type="common">Mesorhizobium loti</name>
    <dbReference type="NCBI Taxonomy" id="381"/>
    <lineage>
        <taxon>Bacteria</taxon>
        <taxon>Pseudomonadati</taxon>
        <taxon>Pseudomonadota</taxon>
        <taxon>Alphaproteobacteria</taxon>
        <taxon>Hyphomicrobiales</taxon>
        <taxon>Phyllobacteriaceae</taxon>
        <taxon>Mesorhizobium</taxon>
    </lineage>
</organism>
<dbReference type="Proteomes" id="UP000053176">
    <property type="component" value="Unassembled WGS sequence"/>
</dbReference>
<dbReference type="GO" id="GO:0005694">
    <property type="term" value="C:chromosome"/>
    <property type="evidence" value="ECO:0007669"/>
    <property type="project" value="TreeGrafter"/>
</dbReference>
<protein>
    <submittedName>
        <fullName evidence="3">Plasmid partitioning protein RepB</fullName>
    </submittedName>
</protein>
<dbReference type="OrthoDB" id="7908920at2"/>
<dbReference type="PANTHER" id="PTHR33375:SF1">
    <property type="entry name" value="CHROMOSOME-PARTITIONING PROTEIN PARB-RELATED"/>
    <property type="match status" value="1"/>
</dbReference>
<dbReference type="NCBIfam" id="TIGR03454">
    <property type="entry name" value="partition_RepB"/>
    <property type="match status" value="1"/>
</dbReference>
<dbReference type="InterPro" id="IPR004437">
    <property type="entry name" value="ParB/RepB/Spo0J"/>
</dbReference>
<dbReference type="CDD" id="cd16405">
    <property type="entry name" value="RepB_like_N"/>
    <property type="match status" value="1"/>
</dbReference>
<dbReference type="InterPro" id="IPR050336">
    <property type="entry name" value="Chromosome_partition/occlusion"/>
</dbReference>
<evidence type="ECO:0000313" key="4">
    <source>
        <dbReference type="Proteomes" id="UP000053176"/>
    </source>
</evidence>
<comment type="caution">
    <text evidence="3">The sequence shown here is derived from an EMBL/GenBank/DDBJ whole genome shotgun (WGS) entry which is preliminary data.</text>
</comment>
<dbReference type="SUPFAM" id="SSF110849">
    <property type="entry name" value="ParB/Sulfiredoxin"/>
    <property type="match status" value="1"/>
</dbReference>
<dbReference type="SMART" id="SM00470">
    <property type="entry name" value="ParB"/>
    <property type="match status" value="1"/>
</dbReference>
<name>A0A101KP14_RHILI</name>
<comment type="similarity">
    <text evidence="1">Belongs to the ParB family.</text>
</comment>
<dbReference type="Pfam" id="PF07506">
    <property type="entry name" value="RepB"/>
    <property type="match status" value="1"/>
</dbReference>
<reference evidence="3 4" key="1">
    <citation type="submission" date="2015-12" db="EMBL/GenBank/DDBJ databases">
        <title>Draft genome sequence of Mesorhizobium sp. UFLA 01-765, a multitolerant efficient symbiont and plant-growth promoting strain isolated from Zn-mining soil using Leucaena leucocephala as a trap plant.</title>
        <authorList>
            <person name="Rangel W.M."/>
            <person name="Thijs S."/>
            <person name="Longatti S.M."/>
            <person name="Moreira F.M."/>
            <person name="Weyens N."/>
            <person name="Vangronsveld J."/>
            <person name="Van Hamme J.D."/>
            <person name="Bottos E.M."/>
            <person name="Rineau F."/>
        </authorList>
    </citation>
    <scope>NUCLEOTIDE SEQUENCE [LARGE SCALE GENOMIC DNA]</scope>
    <source>
        <strain evidence="3 4">UFLA 01-765</strain>
    </source>
</reference>
<dbReference type="PANTHER" id="PTHR33375">
    <property type="entry name" value="CHROMOSOME-PARTITIONING PROTEIN PARB-RELATED"/>
    <property type="match status" value="1"/>
</dbReference>
<dbReference type="SUPFAM" id="SSF109709">
    <property type="entry name" value="KorB DNA-binding domain-like"/>
    <property type="match status" value="1"/>
</dbReference>
<proteinExistence type="inferred from homology"/>
<dbReference type="Gene3D" id="1.10.10.2830">
    <property type="match status" value="1"/>
</dbReference>
<evidence type="ECO:0000313" key="3">
    <source>
        <dbReference type="EMBL" id="KUM24401.1"/>
    </source>
</evidence>
<dbReference type="Pfam" id="PF02195">
    <property type="entry name" value="ParB_N"/>
    <property type="match status" value="1"/>
</dbReference>
<dbReference type="Gene3D" id="3.90.1530.30">
    <property type="match status" value="1"/>
</dbReference>
<gene>
    <name evidence="3" type="ORF">AU467_30565</name>
</gene>